<sequence length="1119" mass="121618">MRDLMRLLEAQAGSLAALEDAVPWDPRVPATRTFRDKPYRLYPGMMERPVTSLWTAELVAQAVDPTLERLLGFGVADWVEVCLAHTEHVVERLAPVWPAGGEPEVGDLPQVSADEIRAARDVLTWTPLGAEATEAHRKALEWGTVTLGQLEVDLGMTSTCFGTAIAVSGPAGVRYALPLPYVTEACEAGVTRLAVHAAAQSYRAQQKWLQIARSQLGKLMHSLPDLPPAHVVQGPAGPVMLIHFGERHVLAFAVAAHIGPMCDTQAAEAALCAIAPGATVGTDAGELTLSADAEVLRVVVTASVGATFLGVTEQVGLVTMEDLAWMVKTCERADELWAFFHEQVVTNAEVEMLGWELVNTWQTWRATGQALHRAGLPPTGIMVAPHQVGDEEWELAGEQAPLEWALHRLELPPTTKLKSIASETSGLVSFSAQGRTAGALALLDPADPRCGPVVVEGLQGAVPADLLGFALNMLGTACRVMLQLRVETVDALKACGLNQVVVLHKYAEFDGEPMVLADQEDDLVVLWSPGLQAHEVENPGYIQQRLGVLITEAWSRACDGKQQAVAALAAAWPGADRVLVISAETVLNQARDLERPAPVAEWAVSQANRMLGVHLAGSGQAPGRRDRAESRTLELGIILSWLREQMAEKFVRFSASAVLNRAAVEMEAITFTREAERRQRSNLAQMPPRLNEAGEPEPEADSELAQQSAIFATLIELALVAEQQGEIEPDDIEWAHLLALAGLFVDSTTRSDALLHEMSNEVTDVSDRFEVTLQPQESTAIDMDAFNAARLRHYSARNQRPANEAERGPSFSDVLAQVDPAMHNDLGCSATTLLNACRALSAWPVSDESPTAVVSLTEVEADLVEQLGVDHSEASAALAALTLTRADLTAERVQPWKGRARDHRLLVRPLIQLSDDTVLVLPWNSSTTGRVTGGYLSDGLLPWPTSRLERYPRLRSALDQVRLQRTRVLEDEVDEWLREHGFIVRSRIKAHHAHTIGLPSLPGEIDHIAMHPDSDTMWVIDDKDLAEVFTSAEIARSVHQFSKPKGEFAKLQSKVDAVAAGSSAVAASLRVPPPRVVRGIFVTRRPSPVAYALQSPIAFVTLGELDSWMFQEVPERTQA</sequence>
<dbReference type="EMBL" id="FOFT01000002">
    <property type="protein sequence ID" value="SEQ35028.1"/>
    <property type="molecule type" value="Genomic_DNA"/>
</dbReference>
<name>A0A1H9FCI9_9PSEU</name>
<protein>
    <submittedName>
        <fullName evidence="2">Uncharacterized protein</fullName>
    </submittedName>
</protein>
<organism evidence="2 3">
    <name type="scientific">Lentzea flaviverrucosa</name>
    <dbReference type="NCBI Taxonomy" id="200379"/>
    <lineage>
        <taxon>Bacteria</taxon>
        <taxon>Bacillati</taxon>
        <taxon>Actinomycetota</taxon>
        <taxon>Actinomycetes</taxon>
        <taxon>Pseudonocardiales</taxon>
        <taxon>Pseudonocardiaceae</taxon>
        <taxon>Lentzea</taxon>
    </lineage>
</organism>
<gene>
    <name evidence="2" type="ORF">SAMN05216195_102213</name>
</gene>
<dbReference type="AlphaFoldDB" id="A0A1H9FCI9"/>
<reference evidence="3" key="1">
    <citation type="submission" date="2016-10" db="EMBL/GenBank/DDBJ databases">
        <authorList>
            <person name="Varghese N."/>
            <person name="Submissions S."/>
        </authorList>
    </citation>
    <scope>NUCLEOTIDE SEQUENCE [LARGE SCALE GENOMIC DNA]</scope>
    <source>
        <strain evidence="3">CGMCC 4.578</strain>
    </source>
</reference>
<evidence type="ECO:0000256" key="1">
    <source>
        <dbReference type="SAM" id="MobiDB-lite"/>
    </source>
</evidence>
<feature type="region of interest" description="Disordered" evidence="1">
    <location>
        <begin position="677"/>
        <end position="699"/>
    </location>
</feature>
<accession>A0A1H9FCI9</accession>
<evidence type="ECO:0000313" key="2">
    <source>
        <dbReference type="EMBL" id="SEQ35028.1"/>
    </source>
</evidence>
<keyword evidence="3" id="KW-1185">Reference proteome</keyword>
<dbReference type="Proteomes" id="UP000199028">
    <property type="component" value="Unassembled WGS sequence"/>
</dbReference>
<proteinExistence type="predicted"/>
<evidence type="ECO:0000313" key="3">
    <source>
        <dbReference type="Proteomes" id="UP000199028"/>
    </source>
</evidence>